<name>Q9PKV1_CHLMU</name>
<dbReference type="HOGENOM" id="CLU_3231375_0_0_0"/>
<evidence type="ECO:0000313" key="1">
    <source>
        <dbReference type="EMBL" id="AAF39221.1"/>
    </source>
</evidence>
<sequence length="43" mass="4971">MRIYFSPEKILLMESRKTILNIRIDGLRRVFLTIFGGLPTCSA</sequence>
<reference evidence="1 2" key="1">
    <citation type="journal article" date="2000" name="Nucleic Acids Res.">
        <title>Genome sequences of Chlamydia trachomatis MoPn and Chlamydia pneumoniae AR39.</title>
        <authorList>
            <person name="Read T.D."/>
            <person name="Brunham R.C."/>
            <person name="Shen C."/>
            <person name="Gill S.R."/>
            <person name="Heidelberg J.F."/>
            <person name="White O."/>
            <person name="Hickey E.K."/>
            <person name="Peterson J.D."/>
            <person name="Utterback T.R."/>
            <person name="Berry K.J."/>
            <person name="Bass S."/>
            <person name="Linher K.D."/>
            <person name="Weidman J.F."/>
            <person name="Khouri H.M."/>
            <person name="Craven B."/>
            <person name="Bowman C."/>
            <person name="Dodson R.J."/>
            <person name="Gwinn M.L."/>
            <person name="Nelson W.C."/>
            <person name="DeBoy R.T."/>
            <person name="Kolonay J.F."/>
            <person name="McClarty G."/>
            <person name="Salzberg S.L."/>
            <person name="Eisen J.A."/>
            <person name="Fraser C.M."/>
        </authorList>
    </citation>
    <scope>NUCLEOTIDE SEQUENCE [LARGE SCALE GENOMIC DNA]</scope>
    <source>
        <strain evidence="2">MoPn / Nigg</strain>
    </source>
</reference>
<dbReference type="AlphaFoldDB" id="Q9PKV1"/>
<protein>
    <submittedName>
        <fullName evidence="1">Uncharacterized protein</fullName>
    </submittedName>
</protein>
<keyword evidence="2" id="KW-1185">Reference proteome</keyword>
<dbReference type="PIR" id="G81711">
    <property type="entry name" value="G81711"/>
</dbReference>
<proteinExistence type="predicted"/>
<organism evidence="1 2">
    <name type="scientific">Chlamydia muridarum (strain MoPn / Nigg)</name>
    <dbReference type="NCBI Taxonomy" id="243161"/>
    <lineage>
        <taxon>Bacteria</taxon>
        <taxon>Pseudomonadati</taxon>
        <taxon>Chlamydiota</taxon>
        <taxon>Chlamydiia</taxon>
        <taxon>Chlamydiales</taxon>
        <taxon>Chlamydiaceae</taxon>
        <taxon>Chlamydia/Chlamydophila group</taxon>
        <taxon>Chlamydia</taxon>
    </lineage>
</organism>
<dbReference type="EMBL" id="AE002160">
    <property type="protein sequence ID" value="AAF39221.1"/>
    <property type="molecule type" value="Genomic_DNA"/>
</dbReference>
<dbReference type="KEGG" id="cmu:TC_0360"/>
<dbReference type="Proteomes" id="UP000000800">
    <property type="component" value="Chromosome"/>
</dbReference>
<accession>Q9PKV1</accession>
<evidence type="ECO:0000313" key="2">
    <source>
        <dbReference type="Proteomes" id="UP000000800"/>
    </source>
</evidence>
<gene>
    <name evidence="1" type="ordered locus">TC_0360</name>
</gene>